<feature type="transmembrane region" description="Helical" evidence="6">
    <location>
        <begin position="67"/>
        <end position="87"/>
    </location>
</feature>
<evidence type="ECO:0000256" key="4">
    <source>
        <dbReference type="ARBA" id="ARBA00022989"/>
    </source>
</evidence>
<dbReference type="GO" id="GO:0022857">
    <property type="term" value="F:transmembrane transporter activity"/>
    <property type="evidence" value="ECO:0007669"/>
    <property type="project" value="InterPro"/>
</dbReference>
<keyword evidence="2" id="KW-0813">Transport</keyword>
<evidence type="ECO:0000256" key="3">
    <source>
        <dbReference type="ARBA" id="ARBA00022692"/>
    </source>
</evidence>
<name>A0A9D1KLG2_9ACTN</name>
<dbReference type="InterPro" id="IPR020846">
    <property type="entry name" value="MFS_dom"/>
</dbReference>
<feature type="transmembrane region" description="Helical" evidence="6">
    <location>
        <begin position="27"/>
        <end position="55"/>
    </location>
</feature>
<gene>
    <name evidence="8" type="ORF">IAA98_06495</name>
</gene>
<evidence type="ECO:0000256" key="6">
    <source>
        <dbReference type="SAM" id="Phobius"/>
    </source>
</evidence>
<dbReference type="Proteomes" id="UP000886842">
    <property type="component" value="Unassembled WGS sequence"/>
</dbReference>
<accession>A0A9D1KLG2</accession>
<feature type="transmembrane region" description="Helical" evidence="6">
    <location>
        <begin position="120"/>
        <end position="139"/>
    </location>
</feature>
<dbReference type="GO" id="GO:0005886">
    <property type="term" value="C:plasma membrane"/>
    <property type="evidence" value="ECO:0007669"/>
    <property type="project" value="UniProtKB-SubCell"/>
</dbReference>
<dbReference type="InterPro" id="IPR011701">
    <property type="entry name" value="MFS"/>
</dbReference>
<comment type="subcellular location">
    <subcellularLocation>
        <location evidence="1">Cell membrane</location>
        <topology evidence="1">Multi-pass membrane protein</topology>
    </subcellularLocation>
</comment>
<evidence type="ECO:0000259" key="7">
    <source>
        <dbReference type="PROSITE" id="PS50850"/>
    </source>
</evidence>
<dbReference type="SUPFAM" id="SSF103473">
    <property type="entry name" value="MFS general substrate transporter"/>
    <property type="match status" value="1"/>
</dbReference>
<feature type="domain" description="Major facilitator superfamily (MFS) profile" evidence="7">
    <location>
        <begin position="29"/>
        <end position="168"/>
    </location>
</feature>
<keyword evidence="4 6" id="KW-1133">Transmembrane helix</keyword>
<dbReference type="PROSITE" id="PS50850">
    <property type="entry name" value="MFS"/>
    <property type="match status" value="1"/>
</dbReference>
<evidence type="ECO:0000256" key="5">
    <source>
        <dbReference type="ARBA" id="ARBA00023136"/>
    </source>
</evidence>
<evidence type="ECO:0000313" key="8">
    <source>
        <dbReference type="EMBL" id="HIT75214.1"/>
    </source>
</evidence>
<evidence type="ECO:0000256" key="2">
    <source>
        <dbReference type="ARBA" id="ARBA00022448"/>
    </source>
</evidence>
<dbReference type="Pfam" id="PF07690">
    <property type="entry name" value="MFS_1"/>
    <property type="match status" value="1"/>
</dbReference>
<feature type="non-terminal residue" evidence="8">
    <location>
        <position position="168"/>
    </location>
</feature>
<sequence>MPSDTAAPPPMTTPGTTPGNTARPLPVLALGILVCSAFVVILNETILSVALTHLMDDLEVSETTVQWVSTAFLLTMAVVIPATGYLMQRLSTRTLYLSAMTLFLAGTVVCLVSPGFTTLLIGRVIQAGGTAIMIPLLMTTVLQLIEPHRRGQVMGIVMIVISVAPALG</sequence>
<evidence type="ECO:0000256" key="1">
    <source>
        <dbReference type="ARBA" id="ARBA00004651"/>
    </source>
</evidence>
<keyword evidence="3 6" id="KW-0812">Transmembrane</keyword>
<dbReference type="AlphaFoldDB" id="A0A9D1KLG2"/>
<protein>
    <submittedName>
        <fullName evidence="8">MFS transporter</fullName>
    </submittedName>
</protein>
<organism evidence="8 9">
    <name type="scientific">Candidatus Avipropionibacterium avicola</name>
    <dbReference type="NCBI Taxonomy" id="2840701"/>
    <lineage>
        <taxon>Bacteria</taxon>
        <taxon>Bacillati</taxon>
        <taxon>Actinomycetota</taxon>
        <taxon>Actinomycetes</taxon>
        <taxon>Propionibacteriales</taxon>
        <taxon>Propionibacteriaceae</taxon>
        <taxon>Propionibacteriaceae incertae sedis</taxon>
        <taxon>Candidatus Avipropionibacterium</taxon>
    </lineage>
</organism>
<comment type="caution">
    <text evidence="8">The sequence shown here is derived from an EMBL/GenBank/DDBJ whole genome shotgun (WGS) entry which is preliminary data.</text>
</comment>
<reference evidence="8" key="1">
    <citation type="submission" date="2020-10" db="EMBL/GenBank/DDBJ databases">
        <authorList>
            <person name="Gilroy R."/>
        </authorList>
    </citation>
    <scope>NUCLEOTIDE SEQUENCE</scope>
    <source>
        <strain evidence="8">ChiGjej1B1-24693</strain>
    </source>
</reference>
<dbReference type="PANTHER" id="PTHR42718:SF9">
    <property type="entry name" value="MAJOR FACILITATOR SUPERFAMILY MULTIDRUG TRANSPORTER MFSC"/>
    <property type="match status" value="1"/>
</dbReference>
<dbReference type="Gene3D" id="1.20.1720.10">
    <property type="entry name" value="Multidrug resistance protein D"/>
    <property type="match status" value="1"/>
</dbReference>
<dbReference type="EMBL" id="DVLP01000199">
    <property type="protein sequence ID" value="HIT75214.1"/>
    <property type="molecule type" value="Genomic_DNA"/>
</dbReference>
<reference evidence="8" key="2">
    <citation type="journal article" date="2021" name="PeerJ">
        <title>Extensive microbial diversity within the chicken gut microbiome revealed by metagenomics and culture.</title>
        <authorList>
            <person name="Gilroy R."/>
            <person name="Ravi A."/>
            <person name="Getino M."/>
            <person name="Pursley I."/>
            <person name="Horton D.L."/>
            <person name="Alikhan N.F."/>
            <person name="Baker D."/>
            <person name="Gharbi K."/>
            <person name="Hall N."/>
            <person name="Watson M."/>
            <person name="Adriaenssens E.M."/>
            <person name="Foster-Nyarko E."/>
            <person name="Jarju S."/>
            <person name="Secka A."/>
            <person name="Antonio M."/>
            <person name="Oren A."/>
            <person name="Chaudhuri R.R."/>
            <person name="La Ragione R."/>
            <person name="Hildebrand F."/>
            <person name="Pallen M.J."/>
        </authorList>
    </citation>
    <scope>NUCLEOTIDE SEQUENCE</scope>
    <source>
        <strain evidence="8">ChiGjej1B1-24693</strain>
    </source>
</reference>
<proteinExistence type="predicted"/>
<dbReference type="PANTHER" id="PTHR42718">
    <property type="entry name" value="MAJOR FACILITATOR SUPERFAMILY MULTIDRUG TRANSPORTER MFSC"/>
    <property type="match status" value="1"/>
</dbReference>
<keyword evidence="5 6" id="KW-0472">Membrane</keyword>
<dbReference type="InterPro" id="IPR036259">
    <property type="entry name" value="MFS_trans_sf"/>
</dbReference>
<feature type="transmembrane region" description="Helical" evidence="6">
    <location>
        <begin position="94"/>
        <end position="114"/>
    </location>
</feature>
<evidence type="ECO:0000313" key="9">
    <source>
        <dbReference type="Proteomes" id="UP000886842"/>
    </source>
</evidence>